<dbReference type="EMBL" id="PDOE01000001">
    <property type="protein sequence ID" value="RKL68842.1"/>
    <property type="molecule type" value="Genomic_DNA"/>
</dbReference>
<evidence type="ECO:0000256" key="1">
    <source>
        <dbReference type="PROSITE-ProRule" id="PRU00285"/>
    </source>
</evidence>
<dbReference type="PANTHER" id="PTHR11527">
    <property type="entry name" value="HEAT-SHOCK PROTEIN 20 FAMILY MEMBER"/>
    <property type="match status" value="1"/>
</dbReference>
<reference evidence="4 5" key="1">
    <citation type="submission" date="2017-10" db="EMBL/GenBank/DDBJ databases">
        <title>Bacillus sp. nov., a halophilic bacterium isolated from a Keqin Lake.</title>
        <authorList>
            <person name="Wang H."/>
        </authorList>
    </citation>
    <scope>NUCLEOTIDE SEQUENCE [LARGE SCALE GENOMIC DNA]</scope>
    <source>
        <strain evidence="4 5">KCTC 13187</strain>
    </source>
</reference>
<evidence type="ECO:0000259" key="3">
    <source>
        <dbReference type="PROSITE" id="PS01031"/>
    </source>
</evidence>
<dbReference type="RefSeq" id="WP_110936518.1">
    <property type="nucleotide sequence ID" value="NZ_KZ614146.1"/>
</dbReference>
<proteinExistence type="inferred from homology"/>
<accession>A0A3A9KE63</accession>
<gene>
    <name evidence="4" type="ORF">CR203_02025</name>
</gene>
<sequence>MSKDKKDFNKPIQEQAFGDILNSMDSFFNQAINHFQTSRPIAVHQYETADNFIIEAELPGIKKEQVQLDIFQNNIKISIHDEEARERRDKTNNISQQAFRYQRSDRIISLPFAINETDLKANLSQGLLTIKIQKKRKRIQIDSKEV</sequence>
<keyword evidence="5" id="KW-1185">Reference proteome</keyword>
<dbReference type="InterPro" id="IPR008978">
    <property type="entry name" value="HSP20-like_chaperone"/>
</dbReference>
<dbReference type="AlphaFoldDB" id="A0A3A9KE63"/>
<comment type="caution">
    <text evidence="4">The sequence shown here is derived from an EMBL/GenBank/DDBJ whole genome shotgun (WGS) entry which is preliminary data.</text>
</comment>
<name>A0A3A9KE63_9BACI</name>
<comment type="similarity">
    <text evidence="1 2">Belongs to the small heat shock protein (HSP20) family.</text>
</comment>
<organism evidence="4 5">
    <name type="scientific">Salipaludibacillus neizhouensis</name>
    <dbReference type="NCBI Taxonomy" id="885475"/>
    <lineage>
        <taxon>Bacteria</taxon>
        <taxon>Bacillati</taxon>
        <taxon>Bacillota</taxon>
        <taxon>Bacilli</taxon>
        <taxon>Bacillales</taxon>
        <taxon>Bacillaceae</taxon>
    </lineage>
</organism>
<evidence type="ECO:0000256" key="2">
    <source>
        <dbReference type="RuleBase" id="RU003616"/>
    </source>
</evidence>
<dbReference type="OrthoDB" id="1806521at2"/>
<dbReference type="InterPro" id="IPR002068">
    <property type="entry name" value="A-crystallin/Hsp20_dom"/>
</dbReference>
<dbReference type="CDD" id="cd06464">
    <property type="entry name" value="ACD_sHsps-like"/>
    <property type="match status" value="1"/>
</dbReference>
<dbReference type="Gene3D" id="2.60.40.790">
    <property type="match status" value="1"/>
</dbReference>
<dbReference type="InterPro" id="IPR031107">
    <property type="entry name" value="Small_HSP"/>
</dbReference>
<dbReference type="PROSITE" id="PS01031">
    <property type="entry name" value="SHSP"/>
    <property type="match status" value="1"/>
</dbReference>
<feature type="domain" description="SHSP" evidence="3">
    <location>
        <begin position="32"/>
        <end position="146"/>
    </location>
</feature>
<evidence type="ECO:0000313" key="5">
    <source>
        <dbReference type="Proteomes" id="UP000281498"/>
    </source>
</evidence>
<protein>
    <recommendedName>
        <fullName evidence="3">SHSP domain-containing protein</fullName>
    </recommendedName>
</protein>
<dbReference type="SUPFAM" id="SSF49764">
    <property type="entry name" value="HSP20-like chaperones"/>
    <property type="match status" value="1"/>
</dbReference>
<dbReference type="Pfam" id="PF00011">
    <property type="entry name" value="HSP20"/>
    <property type="match status" value="1"/>
</dbReference>
<dbReference type="Proteomes" id="UP000281498">
    <property type="component" value="Unassembled WGS sequence"/>
</dbReference>
<evidence type="ECO:0000313" key="4">
    <source>
        <dbReference type="EMBL" id="RKL68842.1"/>
    </source>
</evidence>